<protein>
    <submittedName>
        <fullName evidence="7">RpiR family transcriptional regulator</fullName>
    </submittedName>
</protein>
<feature type="domain" description="SIS" evidence="6">
    <location>
        <begin position="150"/>
        <end position="294"/>
    </location>
</feature>
<dbReference type="GO" id="GO:0003677">
    <property type="term" value="F:DNA binding"/>
    <property type="evidence" value="ECO:0007669"/>
    <property type="project" value="UniProtKB-KW"/>
</dbReference>
<dbReference type="InterPro" id="IPR009057">
    <property type="entry name" value="Homeodomain-like_sf"/>
</dbReference>
<dbReference type="InterPro" id="IPR047640">
    <property type="entry name" value="RpiR-like"/>
</dbReference>
<dbReference type="PROSITE" id="PS51071">
    <property type="entry name" value="HTH_RPIR"/>
    <property type="match status" value="1"/>
</dbReference>
<dbReference type="Pfam" id="PF01418">
    <property type="entry name" value="HTH_6"/>
    <property type="match status" value="1"/>
</dbReference>
<dbReference type="RefSeq" id="WP_076817200.1">
    <property type="nucleotide sequence ID" value="NZ_MOMC01000027.1"/>
</dbReference>
<evidence type="ECO:0000259" key="6">
    <source>
        <dbReference type="PROSITE" id="PS51464"/>
    </source>
</evidence>
<dbReference type="InterPro" id="IPR001347">
    <property type="entry name" value="SIS_dom"/>
</dbReference>
<dbReference type="PANTHER" id="PTHR30514:SF1">
    <property type="entry name" value="HTH-TYPE TRANSCRIPTIONAL REGULATOR HEXR-RELATED"/>
    <property type="match status" value="1"/>
</dbReference>
<dbReference type="InterPro" id="IPR036388">
    <property type="entry name" value="WH-like_DNA-bd_sf"/>
</dbReference>
<dbReference type="GO" id="GO:0003700">
    <property type="term" value="F:DNA-binding transcription factor activity"/>
    <property type="evidence" value="ECO:0007669"/>
    <property type="project" value="InterPro"/>
</dbReference>
<dbReference type="AlphaFoldDB" id="A0A1V2IBA9"/>
<dbReference type="Pfam" id="PF01380">
    <property type="entry name" value="SIS"/>
    <property type="match status" value="1"/>
</dbReference>
<dbReference type="InterPro" id="IPR035472">
    <property type="entry name" value="RpiR-like_SIS"/>
</dbReference>
<accession>A0A1V2IBA9</accession>
<keyword evidence="1" id="KW-0805">Transcription regulation</keyword>
<dbReference type="GO" id="GO:0097367">
    <property type="term" value="F:carbohydrate derivative binding"/>
    <property type="evidence" value="ECO:0007669"/>
    <property type="project" value="InterPro"/>
</dbReference>
<evidence type="ECO:0000313" key="7">
    <source>
        <dbReference type="EMBL" id="ONH30300.1"/>
    </source>
</evidence>
<dbReference type="GO" id="GO:1901135">
    <property type="term" value="P:carbohydrate derivative metabolic process"/>
    <property type="evidence" value="ECO:0007669"/>
    <property type="project" value="InterPro"/>
</dbReference>
<keyword evidence="3" id="KW-0804">Transcription</keyword>
<evidence type="ECO:0000256" key="4">
    <source>
        <dbReference type="SAM" id="MobiDB-lite"/>
    </source>
</evidence>
<dbReference type="STRING" id="1834516.BL253_14195"/>
<feature type="region of interest" description="Disordered" evidence="4">
    <location>
        <begin position="96"/>
        <end position="116"/>
    </location>
</feature>
<dbReference type="Proteomes" id="UP000188929">
    <property type="component" value="Unassembled WGS sequence"/>
</dbReference>
<gene>
    <name evidence="7" type="ORF">BL253_14195</name>
</gene>
<proteinExistence type="predicted"/>
<evidence type="ECO:0000256" key="2">
    <source>
        <dbReference type="ARBA" id="ARBA00023125"/>
    </source>
</evidence>
<organism evidence="7 8">
    <name type="scientific">Pseudofrankia asymbiotica</name>
    <dbReference type="NCBI Taxonomy" id="1834516"/>
    <lineage>
        <taxon>Bacteria</taxon>
        <taxon>Bacillati</taxon>
        <taxon>Actinomycetota</taxon>
        <taxon>Actinomycetes</taxon>
        <taxon>Frankiales</taxon>
        <taxon>Frankiaceae</taxon>
        <taxon>Pseudofrankia</taxon>
    </lineage>
</organism>
<dbReference type="CDD" id="cd05013">
    <property type="entry name" value="SIS_RpiR"/>
    <property type="match status" value="1"/>
</dbReference>
<evidence type="ECO:0000256" key="3">
    <source>
        <dbReference type="ARBA" id="ARBA00023163"/>
    </source>
</evidence>
<dbReference type="Gene3D" id="3.40.50.10490">
    <property type="entry name" value="Glucose-6-phosphate isomerase like protein, domain 1"/>
    <property type="match status" value="1"/>
</dbReference>
<dbReference type="PROSITE" id="PS51464">
    <property type="entry name" value="SIS"/>
    <property type="match status" value="1"/>
</dbReference>
<evidence type="ECO:0000256" key="1">
    <source>
        <dbReference type="ARBA" id="ARBA00023015"/>
    </source>
</evidence>
<dbReference type="SUPFAM" id="SSF53697">
    <property type="entry name" value="SIS domain"/>
    <property type="match status" value="1"/>
</dbReference>
<sequence length="324" mass="33004">MVSSSPPRTGSLFAGIRAALPALIPSERRVAEVCLLRSDDVVEWSAAQLAAAADVSAATVVRACQSMGFRGFQQLRVAFAREAGAFARDAEAAGADAGKEAGAPGGGRRSLREPRAGDPPELIVDTVFQAAATVLADALAGLDRAQLGTAVDLIIGARRLLLVGNGGSSPVAQDAALRFLTAGRAVEAPADALVQQLAANGLSAGDVCLLVTGSGVNDLTIRVAEIARGRGASVVAITSYAGGPLPALADALLVVGSPHWPLGSDTIGSRVPSLLLITALQQAVMLRGEDVPGASLARQFEQQRELLDSMIVSPDRADRAAPAP</sequence>
<evidence type="ECO:0000259" key="5">
    <source>
        <dbReference type="PROSITE" id="PS51071"/>
    </source>
</evidence>
<reference evidence="8" key="1">
    <citation type="submission" date="2016-10" db="EMBL/GenBank/DDBJ databases">
        <title>Frankia sp. NRRL B-16386 Genome sequencing.</title>
        <authorList>
            <person name="Ghodhbane-Gtari F."/>
            <person name="Swanson E."/>
            <person name="Gueddou A."/>
            <person name="Hezbri K."/>
            <person name="Ktari K."/>
            <person name="Nouioui I."/>
            <person name="Morris K."/>
            <person name="Simpson S."/>
            <person name="Abebe-Akele F."/>
            <person name="Thomas K."/>
            <person name="Gtari M."/>
            <person name="Tisa L.S."/>
        </authorList>
    </citation>
    <scope>NUCLEOTIDE SEQUENCE [LARGE SCALE GENOMIC DNA]</scope>
    <source>
        <strain evidence="8">NRRL B-16386</strain>
    </source>
</reference>
<keyword evidence="8" id="KW-1185">Reference proteome</keyword>
<feature type="domain" description="HTH rpiR-type" evidence="5">
    <location>
        <begin position="10"/>
        <end position="86"/>
    </location>
</feature>
<name>A0A1V2IBA9_9ACTN</name>
<dbReference type="Gene3D" id="1.10.10.10">
    <property type="entry name" value="Winged helix-like DNA-binding domain superfamily/Winged helix DNA-binding domain"/>
    <property type="match status" value="1"/>
</dbReference>
<dbReference type="InterPro" id="IPR000281">
    <property type="entry name" value="HTH_RpiR"/>
</dbReference>
<dbReference type="EMBL" id="MOMC01000027">
    <property type="protein sequence ID" value="ONH30300.1"/>
    <property type="molecule type" value="Genomic_DNA"/>
</dbReference>
<dbReference type="PANTHER" id="PTHR30514">
    <property type="entry name" value="GLUCOKINASE"/>
    <property type="match status" value="1"/>
</dbReference>
<comment type="caution">
    <text evidence="7">The sequence shown here is derived from an EMBL/GenBank/DDBJ whole genome shotgun (WGS) entry which is preliminary data.</text>
</comment>
<dbReference type="InterPro" id="IPR046348">
    <property type="entry name" value="SIS_dom_sf"/>
</dbReference>
<evidence type="ECO:0000313" key="8">
    <source>
        <dbReference type="Proteomes" id="UP000188929"/>
    </source>
</evidence>
<dbReference type="OrthoDB" id="370421at2"/>
<keyword evidence="2" id="KW-0238">DNA-binding</keyword>
<dbReference type="SUPFAM" id="SSF46689">
    <property type="entry name" value="Homeodomain-like"/>
    <property type="match status" value="1"/>
</dbReference>